<dbReference type="Pfam" id="PF00899">
    <property type="entry name" value="ThiF"/>
    <property type="match status" value="1"/>
</dbReference>
<dbReference type="GO" id="GO:0008641">
    <property type="term" value="F:ubiquitin-like modifier activating enzyme activity"/>
    <property type="evidence" value="ECO:0007669"/>
    <property type="project" value="InterPro"/>
</dbReference>
<dbReference type="PANTHER" id="PTHR10953:SF102">
    <property type="entry name" value="ADENYLYLTRANSFERASE AND SULFURTRANSFERASE MOCS3"/>
    <property type="match status" value="1"/>
</dbReference>
<sequence length="343" mass="37047">MLPSQFMDRRDRDRYSRQILFPGIGERGQEALLAAHVVIAGCGALGSFHAAALARAGVGRLTLIDRDYIEPSNLHRQWLFEEEDAAEGLPKAAAAARRLGRINSSIQVHPAIADLTAGNAEELLGEADVILDGTDNFETRYLINDFAVSRGIPWVYGAAVGSYGLTMPVIPGQSACLRCVYPEPPGTGQPTCETAGVLNVIVSAVASIQVADTLRLLTGAPLRARITTFDVWKGGIRQIDAPDRDPDCPTCARREFPCLVETQRQPATLCGRNAVQISGVERPLDLAELKARLEPLGTVRANEYALRFQTDAYELTVFADGRAIVKGTGDTGIARSLYARYVG</sequence>
<comment type="similarity">
    <text evidence="1">Belongs to the HesA/MoeB/ThiF family.</text>
</comment>
<dbReference type="KEGG" id="sus:Acid_0749"/>
<dbReference type="GO" id="GO:0016779">
    <property type="term" value="F:nucleotidyltransferase activity"/>
    <property type="evidence" value="ECO:0007669"/>
    <property type="project" value="TreeGrafter"/>
</dbReference>
<organism evidence="3">
    <name type="scientific">Solibacter usitatus (strain Ellin6076)</name>
    <dbReference type="NCBI Taxonomy" id="234267"/>
    <lineage>
        <taxon>Bacteria</taxon>
        <taxon>Pseudomonadati</taxon>
        <taxon>Acidobacteriota</taxon>
        <taxon>Terriglobia</taxon>
        <taxon>Bryobacterales</taxon>
        <taxon>Solibacteraceae</taxon>
        <taxon>Candidatus Solibacter</taxon>
    </lineage>
</organism>
<gene>
    <name evidence="3" type="ordered locus">Acid_0749</name>
</gene>
<accession>Q02B18</accession>
<dbReference type="AlphaFoldDB" id="Q02B18"/>
<dbReference type="EMBL" id="CP000473">
    <property type="protein sequence ID" value="ABJ81748.1"/>
    <property type="molecule type" value="Genomic_DNA"/>
</dbReference>
<dbReference type="STRING" id="234267.Acid_0749"/>
<protein>
    <submittedName>
        <fullName evidence="3">UBA/THIF-type NAD/FAD binding protein</fullName>
    </submittedName>
</protein>
<dbReference type="GO" id="GO:0004792">
    <property type="term" value="F:thiosulfate-cyanide sulfurtransferase activity"/>
    <property type="evidence" value="ECO:0007669"/>
    <property type="project" value="TreeGrafter"/>
</dbReference>
<name>Q02B18_SOLUE</name>
<dbReference type="eggNOG" id="COG0476">
    <property type="taxonomic scope" value="Bacteria"/>
</dbReference>
<dbReference type="Gene3D" id="3.40.50.720">
    <property type="entry name" value="NAD(P)-binding Rossmann-like Domain"/>
    <property type="match status" value="1"/>
</dbReference>
<dbReference type="CDD" id="cd00757">
    <property type="entry name" value="ThiF_MoeB_HesA_family"/>
    <property type="match status" value="1"/>
</dbReference>
<feature type="domain" description="THIF-type NAD/FAD binding fold" evidence="2">
    <location>
        <begin position="15"/>
        <end position="249"/>
    </location>
</feature>
<evidence type="ECO:0000259" key="2">
    <source>
        <dbReference type="Pfam" id="PF00899"/>
    </source>
</evidence>
<dbReference type="InterPro" id="IPR000594">
    <property type="entry name" value="ThiF_NAD_FAD-bd"/>
</dbReference>
<dbReference type="SUPFAM" id="SSF69572">
    <property type="entry name" value="Activating enzymes of the ubiquitin-like proteins"/>
    <property type="match status" value="1"/>
</dbReference>
<dbReference type="FunFam" id="3.40.50.720:FF:000080">
    <property type="entry name" value="Thiazole biosynthesis adenylyltransferase ThiF"/>
    <property type="match status" value="1"/>
</dbReference>
<dbReference type="InterPro" id="IPR045886">
    <property type="entry name" value="ThiF/MoeB/HesA"/>
</dbReference>
<dbReference type="HOGENOM" id="CLU_013325_10_1_0"/>
<dbReference type="InParanoid" id="Q02B18"/>
<evidence type="ECO:0000313" key="3">
    <source>
        <dbReference type="EMBL" id="ABJ81748.1"/>
    </source>
</evidence>
<evidence type="ECO:0000256" key="1">
    <source>
        <dbReference type="ARBA" id="ARBA00009919"/>
    </source>
</evidence>
<dbReference type="GO" id="GO:0008146">
    <property type="term" value="F:sulfotransferase activity"/>
    <property type="evidence" value="ECO:0007669"/>
    <property type="project" value="TreeGrafter"/>
</dbReference>
<reference evidence="3" key="1">
    <citation type="submission" date="2006-10" db="EMBL/GenBank/DDBJ databases">
        <title>Complete sequence of Solibacter usitatus Ellin6076.</title>
        <authorList>
            <consortium name="US DOE Joint Genome Institute"/>
            <person name="Copeland A."/>
            <person name="Lucas S."/>
            <person name="Lapidus A."/>
            <person name="Barry K."/>
            <person name="Detter J.C."/>
            <person name="Glavina del Rio T."/>
            <person name="Hammon N."/>
            <person name="Israni S."/>
            <person name="Dalin E."/>
            <person name="Tice H."/>
            <person name="Pitluck S."/>
            <person name="Thompson L.S."/>
            <person name="Brettin T."/>
            <person name="Bruce D."/>
            <person name="Han C."/>
            <person name="Tapia R."/>
            <person name="Gilna P."/>
            <person name="Schmutz J."/>
            <person name="Larimer F."/>
            <person name="Land M."/>
            <person name="Hauser L."/>
            <person name="Kyrpides N."/>
            <person name="Mikhailova N."/>
            <person name="Janssen P.H."/>
            <person name="Kuske C.R."/>
            <person name="Richardson P."/>
        </authorList>
    </citation>
    <scope>NUCLEOTIDE SEQUENCE</scope>
    <source>
        <strain evidence="3">Ellin6076</strain>
    </source>
</reference>
<dbReference type="GO" id="GO:0005829">
    <property type="term" value="C:cytosol"/>
    <property type="evidence" value="ECO:0007669"/>
    <property type="project" value="TreeGrafter"/>
</dbReference>
<proteinExistence type="inferred from homology"/>
<dbReference type="InterPro" id="IPR035985">
    <property type="entry name" value="Ubiquitin-activating_enz"/>
</dbReference>
<dbReference type="PANTHER" id="PTHR10953">
    <property type="entry name" value="UBIQUITIN-ACTIVATING ENZYME E1"/>
    <property type="match status" value="1"/>
</dbReference>